<reference evidence="1" key="2">
    <citation type="submission" date="2021-05" db="EMBL/GenBank/DDBJ databases">
        <authorList>
            <person name="Pain A."/>
        </authorList>
    </citation>
    <scope>NUCLEOTIDE SEQUENCE</scope>
    <source>
        <strain evidence="1">1802A</strain>
    </source>
</reference>
<keyword evidence="2" id="KW-1185">Reference proteome</keyword>
<dbReference type="AlphaFoldDB" id="A0AAD9GDJ3"/>
<organism evidence="1 2">
    <name type="scientific">Babesia divergens</name>
    <dbReference type="NCBI Taxonomy" id="32595"/>
    <lineage>
        <taxon>Eukaryota</taxon>
        <taxon>Sar</taxon>
        <taxon>Alveolata</taxon>
        <taxon>Apicomplexa</taxon>
        <taxon>Aconoidasida</taxon>
        <taxon>Piroplasmida</taxon>
        <taxon>Babesiidae</taxon>
        <taxon>Babesia</taxon>
    </lineage>
</organism>
<gene>
    <name evidence="1" type="ORF">X943_003499</name>
</gene>
<evidence type="ECO:0000313" key="1">
    <source>
        <dbReference type="EMBL" id="KAK1936439.1"/>
    </source>
</evidence>
<comment type="caution">
    <text evidence="1">The sequence shown here is derived from an EMBL/GenBank/DDBJ whole genome shotgun (WGS) entry which is preliminary data.</text>
</comment>
<name>A0AAD9GDJ3_BABDI</name>
<reference evidence="1" key="1">
    <citation type="journal article" date="2014" name="Nucleic Acids Res.">
        <title>The evolutionary dynamics of variant antigen genes in Babesia reveal a history of genomic innovation underlying host-parasite interaction.</title>
        <authorList>
            <person name="Jackson A.P."/>
            <person name="Otto T.D."/>
            <person name="Darby A."/>
            <person name="Ramaprasad A."/>
            <person name="Xia D."/>
            <person name="Echaide I.E."/>
            <person name="Farber M."/>
            <person name="Gahlot S."/>
            <person name="Gamble J."/>
            <person name="Gupta D."/>
            <person name="Gupta Y."/>
            <person name="Jackson L."/>
            <person name="Malandrin L."/>
            <person name="Malas T.B."/>
            <person name="Moussa E."/>
            <person name="Nair M."/>
            <person name="Reid A.J."/>
            <person name="Sanders M."/>
            <person name="Sharma J."/>
            <person name="Tracey A."/>
            <person name="Quail M.A."/>
            <person name="Weir W."/>
            <person name="Wastling J.M."/>
            <person name="Hall N."/>
            <person name="Willadsen P."/>
            <person name="Lingelbach K."/>
            <person name="Shiels B."/>
            <person name="Tait A."/>
            <person name="Berriman M."/>
            <person name="Allred D.R."/>
            <person name="Pain A."/>
        </authorList>
    </citation>
    <scope>NUCLEOTIDE SEQUENCE</scope>
    <source>
        <strain evidence="1">1802A</strain>
    </source>
</reference>
<sequence>MGALDFVNRIRAQFFGGDHNPEGDLKKQIAKYERIVEDERRRKDGKEDVCDGHNVIANVINYFSPDARRAFRFSNAYGECYDQCASQALRDALNAASLGSLIPKNIAPVASQDVLTFKRNAGEAALTDLVSEVLGEDMSEGPKPNAEFLIRQKLNDDIRRDVRVNELQCEVKCAKKFLHLVV</sequence>
<dbReference type="Proteomes" id="UP001195914">
    <property type="component" value="Unassembled WGS sequence"/>
</dbReference>
<proteinExistence type="predicted"/>
<protein>
    <submittedName>
        <fullName evidence="1">Uncharacterized protein</fullName>
    </submittedName>
</protein>
<evidence type="ECO:0000313" key="2">
    <source>
        <dbReference type="Proteomes" id="UP001195914"/>
    </source>
</evidence>
<dbReference type="EMBL" id="JAHBMH010000044">
    <property type="protein sequence ID" value="KAK1936439.1"/>
    <property type="molecule type" value="Genomic_DNA"/>
</dbReference>
<accession>A0AAD9GDJ3</accession>